<dbReference type="EMBL" id="JAJKBJ010000005">
    <property type="protein sequence ID" value="MCL9683648.1"/>
    <property type="molecule type" value="Genomic_DNA"/>
</dbReference>
<keyword evidence="1" id="KW-0732">Signal</keyword>
<comment type="caution">
    <text evidence="2">The sequence shown here is derived from an EMBL/GenBank/DDBJ whole genome shotgun (WGS) entry which is preliminary data.</text>
</comment>
<proteinExistence type="predicted"/>
<evidence type="ECO:0000256" key="1">
    <source>
        <dbReference type="SAM" id="SignalP"/>
    </source>
</evidence>
<reference evidence="2" key="1">
    <citation type="submission" date="2021-11" db="EMBL/GenBank/DDBJ databases">
        <title>Legionella maioricencis sp. nov., a new species isolated from hot water samples in Mallorca.</title>
        <authorList>
            <person name="Crespi S."/>
            <person name="Drasar V."/>
            <person name="Salva-Serra F."/>
            <person name="Jaen-Luchoro D."/>
            <person name="Pineiro-Iglesias B."/>
            <person name="Aliaga F."/>
            <person name="Fernandez-Juarez V."/>
            <person name="Coll G."/>
            <person name="Moore E.R.B."/>
            <person name="Bennasar-Figueras A."/>
        </authorList>
    </citation>
    <scope>NUCLEOTIDE SEQUENCE</scope>
    <source>
        <strain evidence="2">HCPI-6</strain>
    </source>
</reference>
<protein>
    <submittedName>
        <fullName evidence="2">DUF1566 domain-containing protein</fullName>
    </submittedName>
</protein>
<keyword evidence="3" id="KW-1185">Reference proteome</keyword>
<feature type="chain" id="PRO_5040896581" evidence="1">
    <location>
        <begin position="25"/>
        <end position="460"/>
    </location>
</feature>
<accession>A0A9X2ICD5</accession>
<dbReference type="Proteomes" id="UP001139721">
    <property type="component" value="Unassembled WGS sequence"/>
</dbReference>
<gene>
    <name evidence="2" type="ORF">LOX96_06055</name>
</gene>
<dbReference type="AlphaFoldDB" id="A0A9X2ICD5"/>
<evidence type="ECO:0000313" key="3">
    <source>
        <dbReference type="Proteomes" id="UP001139721"/>
    </source>
</evidence>
<dbReference type="RefSeq" id="WP_250421846.1">
    <property type="nucleotide sequence ID" value="NZ_JAJKBJ010000005.1"/>
</dbReference>
<sequence>MKLIWFNKLLIGAFTFLLLTSTQAAKPVWTFEPLTLTSLSVPVGGTAIVQYRITNQSKRKHTLKMTPIRGIEQISNIALVPFNNCASVFVLGYQESCVLTLQINGSVLQGNVIGGPEVCQQGYRAECYQPSSINSLNIQLTEGAVANLVASVSTLALQIDGIPRIITITNNGTVTATGVTYTPSPALPAGTTITPASCGTIAPAGTCVLTITPGATPSATPGDQNPTPITLTIAGANTNTLMPTLNILTYGSVYQSGYVFSLNDATPNTGSVGGKIAALVDQATFSINGVYWSADNTNNPVFDVVPGVYENSVNPPDACTGNSDGACNTNVIVSYYSPPTTNPAVNLSFYGAGLCRQLTDGGFTDWYLPAICEMGYDRANQGTGCGTRVSPTLQNMQSNLVENGNIGALSGPYWSSTESTHIIPTNAWDQFFSATPNVNFQDEDSKAGPISIRCVRAITN</sequence>
<organism evidence="2 3">
    <name type="scientific">Legionella maioricensis</name>
    <dbReference type="NCBI Taxonomy" id="2896528"/>
    <lineage>
        <taxon>Bacteria</taxon>
        <taxon>Pseudomonadati</taxon>
        <taxon>Pseudomonadota</taxon>
        <taxon>Gammaproteobacteria</taxon>
        <taxon>Legionellales</taxon>
        <taxon>Legionellaceae</taxon>
        <taxon>Legionella</taxon>
    </lineage>
</organism>
<feature type="signal peptide" evidence="1">
    <location>
        <begin position="1"/>
        <end position="24"/>
    </location>
</feature>
<evidence type="ECO:0000313" key="2">
    <source>
        <dbReference type="EMBL" id="MCL9683648.1"/>
    </source>
</evidence>
<name>A0A9X2ICD5_9GAMM</name>